<feature type="compositionally biased region" description="Basic and acidic residues" evidence="7">
    <location>
        <begin position="440"/>
        <end position="450"/>
    </location>
</feature>
<feature type="domain" description="Helicase ATP-binding" evidence="8">
    <location>
        <begin position="36"/>
        <end position="209"/>
    </location>
</feature>
<keyword evidence="12" id="KW-1185">Reference proteome</keyword>
<dbReference type="CDD" id="cd17955">
    <property type="entry name" value="DEADc_DDX49"/>
    <property type="match status" value="1"/>
</dbReference>
<dbReference type="InterPro" id="IPR014001">
    <property type="entry name" value="Helicase_ATP-bd"/>
</dbReference>
<dbReference type="Pfam" id="PF00271">
    <property type="entry name" value="Helicase_C"/>
    <property type="match status" value="1"/>
</dbReference>
<evidence type="ECO:0000313" key="11">
    <source>
        <dbReference type="EMBL" id="KAF2069617.1"/>
    </source>
</evidence>
<sequence>MEVEKKFEDLNLSPWLLNSFKQLGFKQPSNIQYNTIPAILSGRDIIASAKTGSGKTASFAIPILSKLSEDPYGVYAVILTPTRELAVQIGEQFNAIGSPMNVNCCVVIGGIDTVTQSLILEKRPHIIVATPGRFASHLTNGLKVALKFCKFLVLDEADRLLGEDYELEIASILEHLPPPNQRQTLLFSATMTKNLTKLQSIALNEPFIFEDNSKYDTVDSLKQEYAFMPPQAKDCYLVYILKKHQGQSCIVFVNNCYAVEAIKGMLNKLDIPTVSLHSFLDQKSRLAALKTFKSGKVKVLIATDVASRGLDIPDVNIVINYKLSNSSKDYIHRVGRTARFGRSGRAISFITPHDVTLVKSIESVIGKQLELYKTEDEEVFRHLKEASTARKIVEVHLDEIEFGVKQKERRAERNELQKKKKDEYETNENNNGNENKKRKNIENETPKETTKSSTPSKKSDKTTITKDNNSSSGSSSSTKETKTKKNNNSNSNDDFDGISLFSNKKKKTK</sequence>
<feature type="region of interest" description="Disordered" evidence="7">
    <location>
        <begin position="407"/>
        <end position="509"/>
    </location>
</feature>
<comment type="caution">
    <text evidence="11">The sequence shown here is derived from an EMBL/GenBank/DDBJ whole genome shotgun (WGS) entry which is preliminary data.</text>
</comment>
<comment type="similarity">
    <text evidence="6">Belongs to the DEAD box helicase family.</text>
</comment>
<feature type="compositionally biased region" description="Low complexity" evidence="7">
    <location>
        <begin position="465"/>
        <end position="478"/>
    </location>
</feature>
<dbReference type="GO" id="GO:0003676">
    <property type="term" value="F:nucleic acid binding"/>
    <property type="evidence" value="ECO:0007669"/>
    <property type="project" value="InterPro"/>
</dbReference>
<evidence type="ECO:0000256" key="1">
    <source>
        <dbReference type="ARBA" id="ARBA00022741"/>
    </source>
</evidence>
<dbReference type="InterPro" id="IPR014014">
    <property type="entry name" value="RNA_helicase_DEAD_Q_motif"/>
</dbReference>
<name>A0A8J4V0T0_9MYCE</name>
<reference evidence="11" key="1">
    <citation type="submission" date="2020-01" db="EMBL/GenBank/DDBJ databases">
        <title>Development of genomics and gene disruption for Polysphondylium violaceum indicates a role for the polyketide synthase stlB in stalk morphogenesis.</title>
        <authorList>
            <person name="Narita B."/>
            <person name="Kawabe Y."/>
            <person name="Kin K."/>
            <person name="Saito T."/>
            <person name="Gibbs R."/>
            <person name="Kuspa A."/>
            <person name="Muzny D."/>
            <person name="Queller D."/>
            <person name="Richards S."/>
            <person name="Strassman J."/>
            <person name="Sucgang R."/>
            <person name="Worley K."/>
            <person name="Schaap P."/>
        </authorList>
    </citation>
    <scope>NUCLEOTIDE SEQUENCE</scope>
    <source>
        <strain evidence="11">QSvi11</strain>
    </source>
</reference>
<evidence type="ECO:0000256" key="2">
    <source>
        <dbReference type="ARBA" id="ARBA00022801"/>
    </source>
</evidence>
<feature type="domain" description="Helicase C-terminal" evidence="9">
    <location>
        <begin position="220"/>
        <end position="380"/>
    </location>
</feature>
<dbReference type="CDD" id="cd18787">
    <property type="entry name" value="SF2_C_DEAD"/>
    <property type="match status" value="1"/>
</dbReference>
<dbReference type="GO" id="GO:0016787">
    <property type="term" value="F:hydrolase activity"/>
    <property type="evidence" value="ECO:0007669"/>
    <property type="project" value="UniProtKB-KW"/>
</dbReference>
<dbReference type="InterPro" id="IPR050079">
    <property type="entry name" value="DEAD_box_RNA_helicase"/>
</dbReference>
<feature type="domain" description="DEAD-box RNA helicase Q" evidence="10">
    <location>
        <begin position="5"/>
        <end position="33"/>
    </location>
</feature>
<keyword evidence="4 6" id="KW-0067">ATP-binding</keyword>
<dbReference type="InterPro" id="IPR027417">
    <property type="entry name" value="P-loop_NTPase"/>
</dbReference>
<evidence type="ECO:0000256" key="6">
    <source>
        <dbReference type="RuleBase" id="RU000492"/>
    </source>
</evidence>
<dbReference type="InterPro" id="IPR000629">
    <property type="entry name" value="RNA-helicase_DEAD-box_CS"/>
</dbReference>
<keyword evidence="3 6" id="KW-0347">Helicase</keyword>
<dbReference type="GO" id="GO:0003724">
    <property type="term" value="F:RNA helicase activity"/>
    <property type="evidence" value="ECO:0007669"/>
    <property type="project" value="InterPro"/>
</dbReference>
<dbReference type="PROSITE" id="PS51195">
    <property type="entry name" value="Q_MOTIF"/>
    <property type="match status" value="1"/>
</dbReference>
<dbReference type="PROSITE" id="PS51192">
    <property type="entry name" value="HELICASE_ATP_BIND_1"/>
    <property type="match status" value="1"/>
</dbReference>
<dbReference type="OrthoDB" id="10261904at2759"/>
<feature type="short sequence motif" description="Q motif" evidence="5">
    <location>
        <begin position="5"/>
        <end position="33"/>
    </location>
</feature>
<dbReference type="GO" id="GO:0005524">
    <property type="term" value="F:ATP binding"/>
    <property type="evidence" value="ECO:0007669"/>
    <property type="project" value="UniProtKB-KW"/>
</dbReference>
<evidence type="ECO:0000256" key="5">
    <source>
        <dbReference type="PROSITE-ProRule" id="PRU00552"/>
    </source>
</evidence>
<dbReference type="InterPro" id="IPR001650">
    <property type="entry name" value="Helicase_C-like"/>
</dbReference>
<evidence type="ECO:0000259" key="9">
    <source>
        <dbReference type="PROSITE" id="PS51194"/>
    </source>
</evidence>
<dbReference type="GO" id="GO:0005829">
    <property type="term" value="C:cytosol"/>
    <property type="evidence" value="ECO:0007669"/>
    <property type="project" value="TreeGrafter"/>
</dbReference>
<dbReference type="PANTHER" id="PTHR47959">
    <property type="entry name" value="ATP-DEPENDENT RNA HELICASE RHLE-RELATED"/>
    <property type="match status" value="1"/>
</dbReference>
<dbReference type="Pfam" id="PF00270">
    <property type="entry name" value="DEAD"/>
    <property type="match status" value="1"/>
</dbReference>
<keyword evidence="1 6" id="KW-0547">Nucleotide-binding</keyword>
<evidence type="ECO:0000256" key="4">
    <source>
        <dbReference type="ARBA" id="ARBA00022840"/>
    </source>
</evidence>
<dbReference type="SMART" id="SM00487">
    <property type="entry name" value="DEXDc"/>
    <property type="match status" value="1"/>
</dbReference>
<gene>
    <name evidence="11" type="ORF">CYY_009065</name>
</gene>
<dbReference type="Gene3D" id="3.40.50.300">
    <property type="entry name" value="P-loop containing nucleotide triphosphate hydrolases"/>
    <property type="match status" value="2"/>
</dbReference>
<evidence type="ECO:0000313" key="12">
    <source>
        <dbReference type="Proteomes" id="UP000695562"/>
    </source>
</evidence>
<protein>
    <recommendedName>
        <fullName evidence="13">RNA helicase</fullName>
    </recommendedName>
</protein>
<dbReference type="PROSITE" id="PS51194">
    <property type="entry name" value="HELICASE_CTER"/>
    <property type="match status" value="1"/>
</dbReference>
<evidence type="ECO:0008006" key="13">
    <source>
        <dbReference type="Google" id="ProtNLM"/>
    </source>
</evidence>
<evidence type="ECO:0000259" key="10">
    <source>
        <dbReference type="PROSITE" id="PS51195"/>
    </source>
</evidence>
<feature type="compositionally biased region" description="Basic and acidic residues" evidence="7">
    <location>
        <begin position="407"/>
        <end position="424"/>
    </location>
</feature>
<evidence type="ECO:0000256" key="7">
    <source>
        <dbReference type="SAM" id="MobiDB-lite"/>
    </source>
</evidence>
<keyword evidence="2 6" id="KW-0378">Hydrolase</keyword>
<organism evidence="11 12">
    <name type="scientific">Polysphondylium violaceum</name>
    <dbReference type="NCBI Taxonomy" id="133409"/>
    <lineage>
        <taxon>Eukaryota</taxon>
        <taxon>Amoebozoa</taxon>
        <taxon>Evosea</taxon>
        <taxon>Eumycetozoa</taxon>
        <taxon>Dictyostelia</taxon>
        <taxon>Dictyosteliales</taxon>
        <taxon>Dictyosteliaceae</taxon>
        <taxon>Polysphondylium</taxon>
    </lineage>
</organism>
<evidence type="ECO:0000256" key="3">
    <source>
        <dbReference type="ARBA" id="ARBA00022806"/>
    </source>
</evidence>
<dbReference type="Proteomes" id="UP000695562">
    <property type="component" value="Unassembled WGS sequence"/>
</dbReference>
<dbReference type="SUPFAM" id="SSF52540">
    <property type="entry name" value="P-loop containing nucleoside triphosphate hydrolases"/>
    <property type="match status" value="1"/>
</dbReference>
<dbReference type="PANTHER" id="PTHR47959:SF24">
    <property type="entry name" value="ATP-DEPENDENT RNA HELICASE"/>
    <property type="match status" value="1"/>
</dbReference>
<dbReference type="EMBL" id="AJWJ01000629">
    <property type="protein sequence ID" value="KAF2069617.1"/>
    <property type="molecule type" value="Genomic_DNA"/>
</dbReference>
<dbReference type="AlphaFoldDB" id="A0A8J4V0T0"/>
<dbReference type="InterPro" id="IPR011545">
    <property type="entry name" value="DEAD/DEAH_box_helicase_dom"/>
</dbReference>
<dbReference type="PROSITE" id="PS00039">
    <property type="entry name" value="DEAD_ATP_HELICASE"/>
    <property type="match status" value="1"/>
</dbReference>
<accession>A0A8J4V0T0</accession>
<dbReference type="SMART" id="SM00490">
    <property type="entry name" value="HELICc"/>
    <property type="match status" value="1"/>
</dbReference>
<evidence type="ECO:0000259" key="8">
    <source>
        <dbReference type="PROSITE" id="PS51192"/>
    </source>
</evidence>
<proteinExistence type="inferred from homology"/>